<sequence>MSSVLPSSDASGAAAALPVVDDEGFVVCPECGERRHKPGISQDGKLSGWFTQRAPLVPSTVVAPAPIPPVNTSPPLPPPSINPASVPSASSNVPQSLLDQLREAIRNLPATVPEASDSDVLATFGGDPAQVVDAKVPAIEIYEHLNPLFHAALGWSMSVEDTAQVLRRATTTRRKLNAIVMVVRPYGIILLVSGWSMPSTTGLASRALLLRVVLGRSGAYGGIENSRGLETLLLPAL</sequence>
<gene>
    <name evidence="2" type="ORF">B0H16DRAFT_1824599</name>
</gene>
<evidence type="ECO:0000256" key="1">
    <source>
        <dbReference type="SAM" id="MobiDB-lite"/>
    </source>
</evidence>
<name>A0AAD7GX70_9AGAR</name>
<dbReference type="EMBL" id="JARKIB010000449">
    <property type="protein sequence ID" value="KAJ7707042.1"/>
    <property type="molecule type" value="Genomic_DNA"/>
</dbReference>
<feature type="compositionally biased region" description="Low complexity" evidence="1">
    <location>
        <begin position="82"/>
        <end position="93"/>
    </location>
</feature>
<comment type="caution">
    <text evidence="2">The sequence shown here is derived from an EMBL/GenBank/DDBJ whole genome shotgun (WGS) entry which is preliminary data.</text>
</comment>
<proteinExistence type="predicted"/>
<accession>A0AAD7GX70</accession>
<protein>
    <submittedName>
        <fullName evidence="2">Uncharacterized protein</fullName>
    </submittedName>
</protein>
<keyword evidence="3" id="KW-1185">Reference proteome</keyword>
<dbReference type="AlphaFoldDB" id="A0AAD7GX70"/>
<feature type="compositionally biased region" description="Pro residues" evidence="1">
    <location>
        <begin position="68"/>
        <end position="81"/>
    </location>
</feature>
<evidence type="ECO:0000313" key="3">
    <source>
        <dbReference type="Proteomes" id="UP001215598"/>
    </source>
</evidence>
<feature type="region of interest" description="Disordered" evidence="1">
    <location>
        <begin position="68"/>
        <end position="93"/>
    </location>
</feature>
<organism evidence="2 3">
    <name type="scientific">Mycena metata</name>
    <dbReference type="NCBI Taxonomy" id="1033252"/>
    <lineage>
        <taxon>Eukaryota</taxon>
        <taxon>Fungi</taxon>
        <taxon>Dikarya</taxon>
        <taxon>Basidiomycota</taxon>
        <taxon>Agaricomycotina</taxon>
        <taxon>Agaricomycetes</taxon>
        <taxon>Agaricomycetidae</taxon>
        <taxon>Agaricales</taxon>
        <taxon>Marasmiineae</taxon>
        <taxon>Mycenaceae</taxon>
        <taxon>Mycena</taxon>
    </lineage>
</organism>
<reference evidence="2" key="1">
    <citation type="submission" date="2023-03" db="EMBL/GenBank/DDBJ databases">
        <title>Massive genome expansion in bonnet fungi (Mycena s.s.) driven by repeated elements and novel gene families across ecological guilds.</title>
        <authorList>
            <consortium name="Lawrence Berkeley National Laboratory"/>
            <person name="Harder C.B."/>
            <person name="Miyauchi S."/>
            <person name="Viragh M."/>
            <person name="Kuo A."/>
            <person name="Thoen E."/>
            <person name="Andreopoulos B."/>
            <person name="Lu D."/>
            <person name="Skrede I."/>
            <person name="Drula E."/>
            <person name="Henrissat B."/>
            <person name="Morin E."/>
            <person name="Kohler A."/>
            <person name="Barry K."/>
            <person name="LaButti K."/>
            <person name="Morin E."/>
            <person name="Salamov A."/>
            <person name="Lipzen A."/>
            <person name="Mereny Z."/>
            <person name="Hegedus B."/>
            <person name="Baldrian P."/>
            <person name="Stursova M."/>
            <person name="Weitz H."/>
            <person name="Taylor A."/>
            <person name="Grigoriev I.V."/>
            <person name="Nagy L.G."/>
            <person name="Martin F."/>
            <person name="Kauserud H."/>
        </authorList>
    </citation>
    <scope>NUCLEOTIDE SEQUENCE</scope>
    <source>
        <strain evidence="2">CBHHK182m</strain>
    </source>
</reference>
<dbReference type="Proteomes" id="UP001215598">
    <property type="component" value="Unassembled WGS sequence"/>
</dbReference>
<evidence type="ECO:0000313" key="2">
    <source>
        <dbReference type="EMBL" id="KAJ7707042.1"/>
    </source>
</evidence>